<dbReference type="SUPFAM" id="SSF48557">
    <property type="entry name" value="L-aspartase-like"/>
    <property type="match status" value="1"/>
</dbReference>
<dbReference type="Gene3D" id="1.20.200.10">
    <property type="entry name" value="Fumarase/aspartase (Central domain)"/>
    <property type="match status" value="1"/>
</dbReference>
<organism evidence="1">
    <name type="scientific">mine drainage metagenome</name>
    <dbReference type="NCBI Taxonomy" id="410659"/>
    <lineage>
        <taxon>unclassified sequences</taxon>
        <taxon>metagenomes</taxon>
        <taxon>ecological metagenomes</taxon>
    </lineage>
</organism>
<protein>
    <submittedName>
        <fullName evidence="1">Argininosuccinate lyase</fullName>
    </submittedName>
</protein>
<keyword evidence="1" id="KW-0456">Lyase</keyword>
<dbReference type="EMBL" id="AUZY01006285">
    <property type="protein sequence ID" value="EQD54829.1"/>
    <property type="molecule type" value="Genomic_DNA"/>
</dbReference>
<dbReference type="InterPro" id="IPR008948">
    <property type="entry name" value="L-Aspartase-like"/>
</dbReference>
<gene>
    <name evidence="1" type="ORF">B1B_09488</name>
</gene>
<dbReference type="GO" id="GO:0016829">
    <property type="term" value="F:lyase activity"/>
    <property type="evidence" value="ECO:0007669"/>
    <property type="project" value="UniProtKB-KW"/>
</dbReference>
<evidence type="ECO:0000313" key="1">
    <source>
        <dbReference type="EMBL" id="EQD54829.1"/>
    </source>
</evidence>
<accession>T1BNJ3</accession>
<proteinExistence type="predicted"/>
<feature type="non-terminal residue" evidence="1">
    <location>
        <position position="1"/>
    </location>
</feature>
<feature type="non-terminal residue" evidence="1">
    <location>
        <position position="76"/>
    </location>
</feature>
<reference evidence="1" key="1">
    <citation type="submission" date="2013-08" db="EMBL/GenBank/DDBJ databases">
        <authorList>
            <person name="Mendez C."/>
            <person name="Richter M."/>
            <person name="Ferrer M."/>
            <person name="Sanchez J."/>
        </authorList>
    </citation>
    <scope>NUCLEOTIDE SEQUENCE</scope>
</reference>
<name>T1BNJ3_9ZZZZ</name>
<reference evidence="1" key="2">
    <citation type="journal article" date="2014" name="ISME J.">
        <title>Microbial stratification in low pH oxic and suboxic macroscopic growths along an acid mine drainage.</title>
        <authorList>
            <person name="Mendez-Garcia C."/>
            <person name="Mesa V."/>
            <person name="Sprenger R.R."/>
            <person name="Richter M."/>
            <person name="Diez M.S."/>
            <person name="Solano J."/>
            <person name="Bargiela R."/>
            <person name="Golyshina O.V."/>
            <person name="Manteca A."/>
            <person name="Ramos J.L."/>
            <person name="Gallego J.R."/>
            <person name="Llorente I."/>
            <person name="Martins Dos Santos V.A."/>
            <person name="Jensen O.N."/>
            <person name="Pelaez A.I."/>
            <person name="Sanchez J."/>
            <person name="Ferrer M."/>
        </authorList>
    </citation>
    <scope>NUCLEOTIDE SEQUENCE</scope>
</reference>
<dbReference type="AlphaFoldDB" id="T1BNJ3"/>
<sequence length="76" mass="8015">PSNLALWMLAFAWPLAEDLERMPALYASLNRSPLGAGPGFGVPVAMHPEKTASRLGFSGVVPSTLDAVGGRTRHEA</sequence>
<comment type="caution">
    <text evidence="1">The sequence shown here is derived from an EMBL/GenBank/DDBJ whole genome shotgun (WGS) entry which is preliminary data.</text>
</comment>